<protein>
    <submittedName>
        <fullName evidence="7">Sulfate ABC transporter ATP-binding protein</fullName>
    </submittedName>
</protein>
<dbReference type="PROSITE" id="PS00211">
    <property type="entry name" value="ABC_TRANSPORTER_1"/>
    <property type="match status" value="1"/>
</dbReference>
<dbReference type="SMART" id="SM00382">
    <property type="entry name" value="AAA"/>
    <property type="match status" value="1"/>
</dbReference>
<dbReference type="AlphaFoldDB" id="A0A6M8HSE9"/>
<gene>
    <name evidence="7" type="primary">cysA</name>
    <name evidence="7" type="ORF">HN018_15590</name>
</gene>
<keyword evidence="5" id="KW-0764">Sulfate transport</keyword>
<dbReference type="EMBL" id="CP053708">
    <property type="protein sequence ID" value="QKE91278.1"/>
    <property type="molecule type" value="Genomic_DNA"/>
</dbReference>
<dbReference type="InterPro" id="IPR027417">
    <property type="entry name" value="P-loop_NTPase"/>
</dbReference>
<dbReference type="Gene3D" id="3.40.50.300">
    <property type="entry name" value="P-loop containing nucleotide triphosphate hydrolases"/>
    <property type="match status" value="1"/>
</dbReference>
<dbReference type="GO" id="GO:0016887">
    <property type="term" value="F:ATP hydrolysis activity"/>
    <property type="evidence" value="ECO:0007669"/>
    <property type="project" value="InterPro"/>
</dbReference>
<sequence length="369" mass="39640">MGVDLRDITCLFGRTPAVRDISLVVPTGEFLALVGPSGAGKTTLLRIIAGLQPGYTGHLTIGTRDVTQVPARDRNIGFVFQNYALFRHMTVADNVAFGLQVRPRARRPDRHAIAARVTELLELVQVGALAKRYPAQLSGGQRQRVALARALATEPELLLLDEPFGALDPLVRKEIRGWLRGLHDRLGLTSILVTHDQEEALEVADRIAVLRDGRLEQVGSPHDLEDAPATPFVHQFLGETVTFTAIRDHGRLRLDGAWAHVATTLPGDSDAGGGSVLLSLRPYEIGLSACAAGENGAHVVAVQRAGAFTRYRLAPTTDDQADTLEILVPAILPPLLSGARCRLDLSRARLFGTAARQATTLGMAATVPA</sequence>
<dbReference type="PANTHER" id="PTHR42781">
    <property type="entry name" value="SPERMIDINE/PUTRESCINE IMPORT ATP-BINDING PROTEIN POTA"/>
    <property type="match status" value="1"/>
</dbReference>
<evidence type="ECO:0000256" key="4">
    <source>
        <dbReference type="ARBA" id="ARBA00022967"/>
    </source>
</evidence>
<proteinExistence type="predicted"/>
<dbReference type="Pfam" id="PF00005">
    <property type="entry name" value="ABC_tran"/>
    <property type="match status" value="1"/>
</dbReference>
<accession>A0A6M8HSE9</accession>
<feature type="domain" description="ABC transporter" evidence="6">
    <location>
        <begin position="3"/>
        <end position="237"/>
    </location>
</feature>
<dbReference type="GO" id="GO:0015697">
    <property type="term" value="P:quaternary ammonium group transport"/>
    <property type="evidence" value="ECO:0007669"/>
    <property type="project" value="UniProtKB-ARBA"/>
</dbReference>
<dbReference type="RefSeq" id="WP_171833198.1">
    <property type="nucleotide sequence ID" value="NZ_CP053708.1"/>
</dbReference>
<dbReference type="NCBIfam" id="TIGR00968">
    <property type="entry name" value="3a0106s01"/>
    <property type="match status" value="1"/>
</dbReference>
<evidence type="ECO:0000256" key="2">
    <source>
        <dbReference type="ARBA" id="ARBA00022741"/>
    </source>
</evidence>
<reference evidence="7 8" key="1">
    <citation type="journal article" date="2014" name="World J. Microbiol. Biotechnol.">
        <title>Biodiversity and physiological characteristics of Antarctic and Arctic lichens-associated bacteria.</title>
        <authorList>
            <person name="Lee Y.M."/>
            <person name="Kim E.H."/>
            <person name="Lee H.K."/>
            <person name="Hong S.G."/>
        </authorList>
    </citation>
    <scope>NUCLEOTIDE SEQUENCE [LARGE SCALE GENOMIC DNA]</scope>
    <source>
        <strain evidence="7 8">PAMC 26569</strain>
    </source>
</reference>
<keyword evidence="4" id="KW-1278">Translocase</keyword>
<evidence type="ECO:0000313" key="8">
    <source>
        <dbReference type="Proteomes" id="UP000500767"/>
    </source>
</evidence>
<keyword evidence="3 7" id="KW-0067">ATP-binding</keyword>
<dbReference type="PANTHER" id="PTHR42781:SF4">
    <property type="entry name" value="SPERMIDINE_PUTRESCINE IMPORT ATP-BINDING PROTEIN POTA"/>
    <property type="match status" value="1"/>
</dbReference>
<evidence type="ECO:0000256" key="5">
    <source>
        <dbReference type="ARBA" id="ARBA00023032"/>
    </source>
</evidence>
<dbReference type="KEGG" id="lck:HN018_15590"/>
<dbReference type="InterPro" id="IPR050093">
    <property type="entry name" value="ABC_SmlMolc_Importer"/>
</dbReference>
<organism evidence="7 8">
    <name type="scientific">Lichenicola cladoniae</name>
    <dbReference type="NCBI Taxonomy" id="1484109"/>
    <lineage>
        <taxon>Bacteria</taxon>
        <taxon>Pseudomonadati</taxon>
        <taxon>Pseudomonadota</taxon>
        <taxon>Alphaproteobacteria</taxon>
        <taxon>Acetobacterales</taxon>
        <taxon>Acetobacteraceae</taxon>
        <taxon>Lichenicola</taxon>
    </lineage>
</organism>
<evidence type="ECO:0000256" key="3">
    <source>
        <dbReference type="ARBA" id="ARBA00022840"/>
    </source>
</evidence>
<dbReference type="InterPro" id="IPR003439">
    <property type="entry name" value="ABC_transporter-like_ATP-bd"/>
</dbReference>
<keyword evidence="1" id="KW-0813">Transport</keyword>
<keyword evidence="8" id="KW-1185">Reference proteome</keyword>
<dbReference type="SUPFAM" id="SSF52540">
    <property type="entry name" value="P-loop containing nucleoside triphosphate hydrolases"/>
    <property type="match status" value="1"/>
</dbReference>
<name>A0A6M8HSE9_9PROT</name>
<dbReference type="InterPro" id="IPR005666">
    <property type="entry name" value="Sulph_transpt1"/>
</dbReference>
<dbReference type="Proteomes" id="UP000500767">
    <property type="component" value="Chromosome"/>
</dbReference>
<evidence type="ECO:0000256" key="1">
    <source>
        <dbReference type="ARBA" id="ARBA00022448"/>
    </source>
</evidence>
<evidence type="ECO:0000313" key="7">
    <source>
        <dbReference type="EMBL" id="QKE91278.1"/>
    </source>
</evidence>
<dbReference type="FunFam" id="3.40.50.300:FF:000425">
    <property type="entry name" value="Probable ABC transporter, ATP-binding subunit"/>
    <property type="match status" value="1"/>
</dbReference>
<dbReference type="InterPro" id="IPR017871">
    <property type="entry name" value="ABC_transporter-like_CS"/>
</dbReference>
<keyword evidence="2" id="KW-0547">Nucleotide-binding</keyword>
<dbReference type="InterPro" id="IPR003593">
    <property type="entry name" value="AAA+_ATPase"/>
</dbReference>
<dbReference type="GO" id="GO:0005524">
    <property type="term" value="F:ATP binding"/>
    <property type="evidence" value="ECO:0007669"/>
    <property type="project" value="UniProtKB-KW"/>
</dbReference>
<dbReference type="PROSITE" id="PS50893">
    <property type="entry name" value="ABC_TRANSPORTER_2"/>
    <property type="match status" value="1"/>
</dbReference>
<dbReference type="GO" id="GO:0043190">
    <property type="term" value="C:ATP-binding cassette (ABC) transporter complex"/>
    <property type="evidence" value="ECO:0007669"/>
    <property type="project" value="InterPro"/>
</dbReference>
<evidence type="ECO:0000259" key="6">
    <source>
        <dbReference type="PROSITE" id="PS50893"/>
    </source>
</evidence>
<dbReference type="GO" id="GO:0015419">
    <property type="term" value="F:ABC-type sulfate transporter activity"/>
    <property type="evidence" value="ECO:0007669"/>
    <property type="project" value="InterPro"/>
</dbReference>